<dbReference type="GO" id="GO:0008236">
    <property type="term" value="F:serine-type peptidase activity"/>
    <property type="evidence" value="ECO:0007669"/>
    <property type="project" value="InterPro"/>
</dbReference>
<dbReference type="AlphaFoldDB" id="A0A419WAD6"/>
<keyword evidence="5" id="KW-1185">Reference proteome</keyword>
<organism evidence="4 5">
    <name type="scientific">Mangrovibacterium diazotrophicum</name>
    <dbReference type="NCBI Taxonomy" id="1261403"/>
    <lineage>
        <taxon>Bacteria</taxon>
        <taxon>Pseudomonadati</taxon>
        <taxon>Bacteroidota</taxon>
        <taxon>Bacteroidia</taxon>
        <taxon>Marinilabiliales</taxon>
        <taxon>Prolixibacteraceae</taxon>
        <taxon>Mangrovibacterium</taxon>
    </lineage>
</organism>
<evidence type="ECO:0000313" key="5">
    <source>
        <dbReference type="Proteomes" id="UP000283387"/>
    </source>
</evidence>
<protein>
    <submittedName>
        <fullName evidence="4">Prolyl oligopeptidase family protein</fullName>
    </submittedName>
</protein>
<dbReference type="SUPFAM" id="SSF52266">
    <property type="entry name" value="SGNH hydrolase"/>
    <property type="match status" value="1"/>
</dbReference>
<feature type="chain" id="PRO_5019577990" evidence="1">
    <location>
        <begin position="21"/>
        <end position="536"/>
    </location>
</feature>
<sequence length="536" mass="60290">MNTRITLMTILTLLSLFAGAQDEKTAWDNTINKDWPEGFQEAEIQSSVDGTQQKAVFHSSNENEAQPLIVSLHTWSGDYLQKDPLADEILLRGWNYIHPDFRGSNTKPEACGSEKVIPDIEDAIHYAIEHGNVDTTEVHIIGVSGGGYATLLAFMKLDYPVKSFNAWASISNLENWYWECKGRGLKYAGHLEQVTTNGNGFDAAEARKRSPLFASYQSEKRKGASLNIYAGIHDGYTGSVPISHSIDMYNKLIDDMYPEKAGEKISESQAYSLLTKQINPEAEPNAMIGGRQIELRKELPGLTFTLFDGTHEMLVPQALPLIDQSTNSTSKAYNVITIGDSNGTFPYSWTQQLKKLLPFSTLVNRSIAGNTIGFDNLDREELNTLRNINRYLDEAYAELGEEEEFDYLFINLGTNDTKTIFAKRQKEVYDNFETLIGMIRNYMKEHGKTVPTICWVSPSPMDAAKANREKYDGGDQRIQINNKKFEKLAVRDGINFLNTYGVLKPGFENKTEDGVHLKAPAQFRLASEIAKWIDQQ</sequence>
<feature type="signal peptide" evidence="1">
    <location>
        <begin position="1"/>
        <end position="20"/>
    </location>
</feature>
<dbReference type="GO" id="GO:0016788">
    <property type="term" value="F:hydrolase activity, acting on ester bonds"/>
    <property type="evidence" value="ECO:0007669"/>
    <property type="project" value="UniProtKB-ARBA"/>
</dbReference>
<feature type="domain" description="Peptidase S9 prolyl oligopeptidase catalytic" evidence="2">
    <location>
        <begin position="92"/>
        <end position="253"/>
    </location>
</feature>
<dbReference type="Pfam" id="PF13472">
    <property type="entry name" value="Lipase_GDSL_2"/>
    <property type="match status" value="1"/>
</dbReference>
<name>A0A419WAD6_9BACT</name>
<dbReference type="InterPro" id="IPR013830">
    <property type="entry name" value="SGNH_hydro"/>
</dbReference>
<gene>
    <name evidence="4" type="ORF">BC643_2807</name>
</gene>
<keyword evidence="1" id="KW-0732">Signal</keyword>
<dbReference type="OrthoDB" id="1092902at2"/>
<comment type="caution">
    <text evidence="4">The sequence shown here is derived from an EMBL/GenBank/DDBJ whole genome shotgun (WGS) entry which is preliminary data.</text>
</comment>
<dbReference type="InterPro" id="IPR001375">
    <property type="entry name" value="Peptidase_S9_cat"/>
</dbReference>
<dbReference type="SUPFAM" id="SSF53474">
    <property type="entry name" value="alpha/beta-Hydrolases"/>
    <property type="match status" value="1"/>
</dbReference>
<evidence type="ECO:0000259" key="3">
    <source>
        <dbReference type="Pfam" id="PF13472"/>
    </source>
</evidence>
<dbReference type="InterPro" id="IPR029058">
    <property type="entry name" value="AB_hydrolase_fold"/>
</dbReference>
<dbReference type="Pfam" id="PF00326">
    <property type="entry name" value="Peptidase_S9"/>
    <property type="match status" value="1"/>
</dbReference>
<accession>A0A419WAD6</accession>
<dbReference type="EMBL" id="RAPN01000001">
    <property type="protein sequence ID" value="RKD92435.1"/>
    <property type="molecule type" value="Genomic_DNA"/>
</dbReference>
<evidence type="ECO:0000256" key="1">
    <source>
        <dbReference type="SAM" id="SignalP"/>
    </source>
</evidence>
<evidence type="ECO:0000313" key="4">
    <source>
        <dbReference type="EMBL" id="RKD92435.1"/>
    </source>
</evidence>
<dbReference type="Proteomes" id="UP000283387">
    <property type="component" value="Unassembled WGS sequence"/>
</dbReference>
<dbReference type="RefSeq" id="WP_120273644.1">
    <property type="nucleotide sequence ID" value="NZ_RAPN01000001.1"/>
</dbReference>
<dbReference type="Gene3D" id="3.40.50.1820">
    <property type="entry name" value="alpha/beta hydrolase"/>
    <property type="match status" value="1"/>
</dbReference>
<dbReference type="Gene3D" id="3.40.50.1110">
    <property type="entry name" value="SGNH hydrolase"/>
    <property type="match status" value="1"/>
</dbReference>
<dbReference type="InterPro" id="IPR036514">
    <property type="entry name" value="SGNH_hydro_sf"/>
</dbReference>
<dbReference type="GO" id="GO:0006508">
    <property type="term" value="P:proteolysis"/>
    <property type="evidence" value="ECO:0007669"/>
    <property type="project" value="InterPro"/>
</dbReference>
<feature type="domain" description="SGNH hydrolase-type esterase" evidence="3">
    <location>
        <begin position="343"/>
        <end position="519"/>
    </location>
</feature>
<evidence type="ECO:0000259" key="2">
    <source>
        <dbReference type="Pfam" id="PF00326"/>
    </source>
</evidence>
<proteinExistence type="predicted"/>
<reference evidence="4 5" key="1">
    <citation type="submission" date="2018-09" db="EMBL/GenBank/DDBJ databases">
        <title>Genomic Encyclopedia of Archaeal and Bacterial Type Strains, Phase II (KMG-II): from individual species to whole genera.</title>
        <authorList>
            <person name="Goeker M."/>
        </authorList>
    </citation>
    <scope>NUCLEOTIDE SEQUENCE [LARGE SCALE GENOMIC DNA]</scope>
    <source>
        <strain evidence="4 5">DSM 27148</strain>
    </source>
</reference>